<evidence type="ECO:0000256" key="4">
    <source>
        <dbReference type="ARBA" id="ARBA00022679"/>
    </source>
</evidence>
<gene>
    <name evidence="8" type="ORF">Pmar_PMAR002934</name>
</gene>
<evidence type="ECO:0000313" key="8">
    <source>
        <dbReference type="EMBL" id="EER00864.1"/>
    </source>
</evidence>
<sequence>MSIDPHADLITEQGGTVWLIREDCGQLVHDLKTPFNGVVGLTEAMKVMVRDEGKMRLLTMINRAGTRLAEYVERTLEIDELSRGTMFMQQQEVDIGLVILEAVELMRYAEDKNGVPVRKASVELIHDCPPEWSEGGQGPVVEGDDMKISRVIYHIVDNALRYTEAGSVRVSARAGGEFVTIVVADTGIGIDPSRHDEIFTPFCRLAYPSDGCLGLGLSVVLETLYLMGGSIAVHSLGRGQGTTVTVKIPFKMTSPVPLQTFDRGPEGFGLYLDLTKPRPSQRLLMKRMVGLLAHELRIPFLGVIGSSDYLARIEEKKPLQKQLSMINRCGARLVDVIDVVRDAALMLESPVGMEVKSVKIPLLVEKAYKQLDVAKVNWKGPSEDKRNQPMKKREVNFFNECPSTLPEFPGEELKLFKVIEHVAENALKFTNKGHVRIDAKATREMITIIVEDTGIGIAEADQSRVFLPFVRLEPHNYYGLGLGLTVVYEIVKLAGGSVQVESAKDKGTTVSIHLPTARPKAVHPDPLDAVFVEASRRLAVVEDSGSSPLRSAEENEPVARESMRSKASRVNFVKEPTSFTGSYHDVVGSSKAPSVVCLDGGELVSQHAEEERLETERDRQEKLISDLRTALKDWQRRCEYLENLCIGLEREKTEEKDLHRLEQEKAAAIVREEELRRQLAEGKRKEETCKTTEEASNQVTDLQSRLEEITQDLSACQRELEASKDEVRSLSMVRSGDAVVKHLRAELGRANRTVDELREKLRESKRKRTSLKMDVERLRSGKARDVSFMQAVEQLRDVASNMQQEIENHVSRRGVETCEALRCMREENEQLRVELASAKQGERREEGVEGLERENE</sequence>
<dbReference type="GeneID" id="9044054"/>
<dbReference type="PANTHER" id="PTHR43047">
    <property type="entry name" value="TWO-COMPONENT HISTIDINE PROTEIN KINASE"/>
    <property type="match status" value="1"/>
</dbReference>
<dbReference type="GO" id="GO:0009927">
    <property type="term" value="F:histidine phosphotransfer kinase activity"/>
    <property type="evidence" value="ECO:0007669"/>
    <property type="project" value="TreeGrafter"/>
</dbReference>
<dbReference type="Proteomes" id="UP000007800">
    <property type="component" value="Unassembled WGS sequence"/>
</dbReference>
<dbReference type="InterPro" id="IPR003661">
    <property type="entry name" value="HisK_dim/P_dom"/>
</dbReference>
<dbReference type="PRINTS" id="PR00344">
    <property type="entry name" value="BCTRLSENSOR"/>
</dbReference>
<feature type="domain" description="Histidine kinase" evidence="7">
    <location>
        <begin position="291"/>
        <end position="518"/>
    </location>
</feature>
<evidence type="ECO:0000256" key="5">
    <source>
        <dbReference type="ARBA" id="ARBA00022777"/>
    </source>
</evidence>
<keyword evidence="3" id="KW-0597">Phosphoprotein</keyword>
<dbReference type="AlphaFoldDB" id="C5LQX9"/>
<dbReference type="SMART" id="SM00387">
    <property type="entry name" value="HATPase_c"/>
    <property type="match status" value="2"/>
</dbReference>
<dbReference type="RefSeq" id="XP_002768146.1">
    <property type="nucleotide sequence ID" value="XM_002768100.1"/>
</dbReference>
<keyword evidence="4" id="KW-0808">Transferase</keyword>
<dbReference type="InterPro" id="IPR036097">
    <property type="entry name" value="HisK_dim/P_sf"/>
</dbReference>
<comment type="catalytic activity">
    <reaction evidence="1">
        <text>ATP + protein L-histidine = ADP + protein N-phospho-L-histidine.</text>
        <dbReference type="EC" id="2.7.13.3"/>
    </reaction>
</comment>
<keyword evidence="5 8" id="KW-0418">Kinase</keyword>
<dbReference type="Gene3D" id="3.30.565.10">
    <property type="entry name" value="Histidine kinase-like ATPase, C-terminal domain"/>
    <property type="match status" value="2"/>
</dbReference>
<dbReference type="InParanoid" id="C5LQX9"/>
<dbReference type="InterPro" id="IPR004358">
    <property type="entry name" value="Sig_transdc_His_kin-like_C"/>
</dbReference>
<dbReference type="EMBL" id="GG684654">
    <property type="protein sequence ID" value="EER00864.1"/>
    <property type="molecule type" value="Genomic_DNA"/>
</dbReference>
<dbReference type="SMART" id="SM00388">
    <property type="entry name" value="HisKA"/>
    <property type="match status" value="2"/>
</dbReference>
<organism evidence="9">
    <name type="scientific">Perkinsus marinus (strain ATCC 50983 / TXsc)</name>
    <dbReference type="NCBI Taxonomy" id="423536"/>
    <lineage>
        <taxon>Eukaryota</taxon>
        <taxon>Sar</taxon>
        <taxon>Alveolata</taxon>
        <taxon>Perkinsozoa</taxon>
        <taxon>Perkinsea</taxon>
        <taxon>Perkinsida</taxon>
        <taxon>Perkinsidae</taxon>
        <taxon>Perkinsus</taxon>
    </lineage>
</organism>
<dbReference type="InterPro" id="IPR005467">
    <property type="entry name" value="His_kinase_dom"/>
</dbReference>
<proteinExistence type="predicted"/>
<evidence type="ECO:0000259" key="7">
    <source>
        <dbReference type="PROSITE" id="PS50109"/>
    </source>
</evidence>
<dbReference type="SUPFAM" id="SSF55874">
    <property type="entry name" value="ATPase domain of HSP90 chaperone/DNA topoisomerase II/histidine kinase"/>
    <property type="match status" value="2"/>
</dbReference>
<feature type="compositionally biased region" description="Basic and acidic residues" evidence="6">
    <location>
        <begin position="840"/>
        <end position="856"/>
    </location>
</feature>
<evidence type="ECO:0000256" key="3">
    <source>
        <dbReference type="ARBA" id="ARBA00022553"/>
    </source>
</evidence>
<feature type="region of interest" description="Disordered" evidence="6">
    <location>
        <begin position="836"/>
        <end position="856"/>
    </location>
</feature>
<dbReference type="GO" id="GO:0000155">
    <property type="term" value="F:phosphorelay sensor kinase activity"/>
    <property type="evidence" value="ECO:0007669"/>
    <property type="project" value="InterPro"/>
</dbReference>
<accession>C5LQX9</accession>
<dbReference type="CDD" id="cd00082">
    <property type="entry name" value="HisKA"/>
    <property type="match status" value="2"/>
</dbReference>
<dbReference type="OrthoDB" id="449174at2759"/>
<feature type="region of interest" description="Disordered" evidence="6">
    <location>
        <begin position="543"/>
        <end position="563"/>
    </location>
</feature>
<dbReference type="InterPro" id="IPR003594">
    <property type="entry name" value="HATPase_dom"/>
</dbReference>
<evidence type="ECO:0000256" key="6">
    <source>
        <dbReference type="SAM" id="MobiDB-lite"/>
    </source>
</evidence>
<protein>
    <recommendedName>
        <fullName evidence="2">histidine kinase</fullName>
        <ecNumber evidence="2">2.7.13.3</ecNumber>
    </recommendedName>
</protein>
<dbReference type="OMA" id="RRCEYLE"/>
<dbReference type="EC" id="2.7.13.3" evidence="2"/>
<feature type="domain" description="Histidine kinase" evidence="7">
    <location>
        <begin position="26"/>
        <end position="252"/>
    </location>
</feature>
<dbReference type="PROSITE" id="PS50109">
    <property type="entry name" value="HIS_KIN"/>
    <property type="match status" value="2"/>
</dbReference>
<dbReference type="SUPFAM" id="SSF47384">
    <property type="entry name" value="Homodimeric domain of signal transducing histidine kinase"/>
    <property type="match status" value="2"/>
</dbReference>
<reference evidence="8 9" key="1">
    <citation type="submission" date="2008-07" db="EMBL/GenBank/DDBJ databases">
        <authorList>
            <person name="El-Sayed N."/>
            <person name="Caler E."/>
            <person name="Inman J."/>
            <person name="Amedeo P."/>
            <person name="Hass B."/>
            <person name="Wortman J."/>
        </authorList>
    </citation>
    <scope>NUCLEOTIDE SEQUENCE [LARGE SCALE GENOMIC DNA]</scope>
    <source>
        <strain evidence="9">ATCC 50983 / TXsc</strain>
    </source>
</reference>
<evidence type="ECO:0000256" key="2">
    <source>
        <dbReference type="ARBA" id="ARBA00012438"/>
    </source>
</evidence>
<dbReference type="GO" id="GO:0005886">
    <property type="term" value="C:plasma membrane"/>
    <property type="evidence" value="ECO:0007669"/>
    <property type="project" value="TreeGrafter"/>
</dbReference>
<name>C5LQX9_PERM5</name>
<dbReference type="InterPro" id="IPR036890">
    <property type="entry name" value="HATPase_C_sf"/>
</dbReference>
<feature type="compositionally biased region" description="Basic and acidic residues" evidence="6">
    <location>
        <begin position="551"/>
        <end position="563"/>
    </location>
</feature>
<dbReference type="Pfam" id="PF02518">
    <property type="entry name" value="HATPase_c"/>
    <property type="match status" value="2"/>
</dbReference>
<evidence type="ECO:0000313" key="9">
    <source>
        <dbReference type="Proteomes" id="UP000007800"/>
    </source>
</evidence>
<evidence type="ECO:0000256" key="1">
    <source>
        <dbReference type="ARBA" id="ARBA00000085"/>
    </source>
</evidence>
<keyword evidence="9" id="KW-1185">Reference proteome</keyword>
<dbReference type="PANTHER" id="PTHR43047:SF72">
    <property type="entry name" value="OSMOSENSING HISTIDINE PROTEIN KINASE SLN1"/>
    <property type="match status" value="1"/>
</dbReference>